<dbReference type="RefSeq" id="WP_157090681.1">
    <property type="nucleotide sequence ID" value="NZ_JARMAB010000007.1"/>
</dbReference>
<feature type="transmembrane region" description="Helical" evidence="1">
    <location>
        <begin position="34"/>
        <end position="55"/>
    </location>
</feature>
<comment type="caution">
    <text evidence="2">The sequence shown here is derived from an EMBL/GenBank/DDBJ whole genome shotgun (WGS) entry which is preliminary data.</text>
</comment>
<dbReference type="Proteomes" id="UP001341444">
    <property type="component" value="Unassembled WGS sequence"/>
</dbReference>
<keyword evidence="1" id="KW-1133">Transmembrane helix</keyword>
<gene>
    <name evidence="2" type="ORF">P4T90_05915</name>
</gene>
<protein>
    <submittedName>
        <fullName evidence="2">Uncharacterized protein</fullName>
    </submittedName>
</protein>
<reference evidence="2 3" key="1">
    <citation type="submission" date="2023-03" db="EMBL/GenBank/DDBJ databases">
        <title>Bacillus Genome Sequencing.</title>
        <authorList>
            <person name="Dunlap C."/>
        </authorList>
    </citation>
    <scope>NUCLEOTIDE SEQUENCE [LARGE SCALE GENOMIC DNA]</scope>
    <source>
        <strain evidence="2 3">B-23453</strain>
    </source>
</reference>
<evidence type="ECO:0000313" key="3">
    <source>
        <dbReference type="Proteomes" id="UP001341444"/>
    </source>
</evidence>
<keyword evidence="1" id="KW-0812">Transmembrane</keyword>
<name>A0ABU6MD90_9BACI</name>
<evidence type="ECO:0000256" key="1">
    <source>
        <dbReference type="SAM" id="Phobius"/>
    </source>
</evidence>
<keyword evidence="1" id="KW-0472">Membrane</keyword>
<organism evidence="2 3">
    <name type="scientific">Heyndrickxia acidicola</name>
    <dbReference type="NCBI Taxonomy" id="209389"/>
    <lineage>
        <taxon>Bacteria</taxon>
        <taxon>Bacillati</taxon>
        <taxon>Bacillota</taxon>
        <taxon>Bacilli</taxon>
        <taxon>Bacillales</taxon>
        <taxon>Bacillaceae</taxon>
        <taxon>Heyndrickxia</taxon>
    </lineage>
</organism>
<dbReference type="EMBL" id="JARMAB010000007">
    <property type="protein sequence ID" value="MED1202628.1"/>
    <property type="molecule type" value="Genomic_DNA"/>
</dbReference>
<accession>A0ABU6MD90</accession>
<keyword evidence="3" id="KW-1185">Reference proteome</keyword>
<proteinExistence type="predicted"/>
<evidence type="ECO:0000313" key="2">
    <source>
        <dbReference type="EMBL" id="MED1202628.1"/>
    </source>
</evidence>
<sequence>MSLIPLILFKSAFEQAVKLTNEEGHYPFTITSEMAYAACVLFGWFTLFIMIKCLLTNRYRDETDDDIW</sequence>